<keyword evidence="1" id="KW-0175">Coiled coil</keyword>
<dbReference type="Proteomes" id="UP000294395">
    <property type="component" value="Chromosome"/>
</dbReference>
<evidence type="ECO:0000313" key="3">
    <source>
        <dbReference type="Proteomes" id="UP000294395"/>
    </source>
</evidence>
<gene>
    <name evidence="2" type="ORF">AHTJR_15295</name>
</gene>
<dbReference type="AlphaFoldDB" id="A0A4P7B9Y3"/>
<organism evidence="2 3">
    <name type="scientific">Acinetobacter haemolyticus</name>
    <dbReference type="NCBI Taxonomy" id="29430"/>
    <lineage>
        <taxon>Bacteria</taxon>
        <taxon>Pseudomonadati</taxon>
        <taxon>Pseudomonadota</taxon>
        <taxon>Gammaproteobacteria</taxon>
        <taxon>Moraxellales</taxon>
        <taxon>Moraxellaceae</taxon>
        <taxon>Acinetobacter</taxon>
    </lineage>
</organism>
<dbReference type="Pfam" id="PF14335">
    <property type="entry name" value="DUF4391"/>
    <property type="match status" value="1"/>
</dbReference>
<evidence type="ECO:0000256" key="1">
    <source>
        <dbReference type="SAM" id="Coils"/>
    </source>
</evidence>
<name>A0A4P7B9Y3_ACIHA</name>
<dbReference type="InterPro" id="IPR025503">
    <property type="entry name" value="DUF4391"/>
</dbReference>
<sequence>MKLYQFPQQAKVDRIIPKNKFYEQGKANGKIEQLFVNQVESIRWAYKLAASTIHLEDQDDLKEIQIFRVKSRVENLDISILSFIDKLILTPIIFEVVYQDKVKVVATYKRLNQADKSKAVIGQYYASEWLGDHNRAELPLYLKLSDLYEHFIEQLLPLAVSGEQHQDRESISLEIKLQKAQQLEGLLKQFDQLKAKLRNEKQFNRRVELNKQLQDLQLQINRIHEWLT</sequence>
<reference evidence="2 3" key="1">
    <citation type="submission" date="2019-03" db="EMBL/GenBank/DDBJ databases">
        <title>Complete genome sequence of two outbreak-associated Acinetobacter haemolyticus strains.</title>
        <authorList>
            <person name="Bai L."/>
            <person name="Zhang S.-C."/>
            <person name="Deng Y."/>
            <person name="Song C.-C."/>
            <person name="Kang G.-B."/>
            <person name="Dong Y."/>
            <person name="Wang Y."/>
            <person name="Gao F."/>
            <person name="Huang H."/>
        </authorList>
    </citation>
    <scope>NUCLEOTIDE SEQUENCE [LARGE SCALE GENOMIC DNA]</scope>
    <source>
        <strain evidence="2 3">TJR01</strain>
    </source>
</reference>
<feature type="coiled-coil region" evidence="1">
    <location>
        <begin position="180"/>
        <end position="219"/>
    </location>
</feature>
<dbReference type="RefSeq" id="WP_044431319.1">
    <property type="nucleotide sequence ID" value="NZ_CP038009.1"/>
</dbReference>
<proteinExistence type="predicted"/>
<dbReference type="EMBL" id="CP038009">
    <property type="protein sequence ID" value="QBQ17546.1"/>
    <property type="molecule type" value="Genomic_DNA"/>
</dbReference>
<evidence type="ECO:0000313" key="2">
    <source>
        <dbReference type="EMBL" id="QBQ17546.1"/>
    </source>
</evidence>
<accession>A0A4P7B9Y3</accession>
<protein>
    <submittedName>
        <fullName evidence="2">DUF4391 domain-containing protein</fullName>
    </submittedName>
</protein>